<sequence length="240" mass="26367">MVWEHYLCNMLPTMTMICILASDATATDDKTDARNRLWQSGLLPAVRRGVDVDSPAALLRGSPLSHEAKDHLFGSLPQGRGHGKAKDHRRGHYWVYYFENAELALLHLVSHPAFGAGIGETAEGIDSGSLRVSFALKELGDRGGSHIVLLLTWHLSAPRGDVFEEPIPVGPDLTKEADAQRRRAVLCPRLASLPLDQSRAVPRMLLTSKSMFMLLHAVLCKDSPVTSPRREVPMVGGHRS</sequence>
<keyword evidence="2" id="KW-0808">Transferase</keyword>
<proteinExistence type="predicted"/>
<keyword evidence="1" id="KW-0732">Signal</keyword>
<protein>
    <submittedName>
        <fullName evidence="2">Ribosomal protein S6 kinase alpha-1</fullName>
    </submittedName>
</protein>
<comment type="caution">
    <text evidence="2">The sequence shown here is derived from an EMBL/GenBank/DDBJ whole genome shotgun (WGS) entry which is preliminary data.</text>
</comment>
<gene>
    <name evidence="2" type="ORF">SCF082_LOCUS23414</name>
</gene>
<evidence type="ECO:0000313" key="3">
    <source>
        <dbReference type="Proteomes" id="UP001642464"/>
    </source>
</evidence>
<feature type="chain" id="PRO_5045399705" evidence="1">
    <location>
        <begin position="27"/>
        <end position="240"/>
    </location>
</feature>
<reference evidence="2 3" key="1">
    <citation type="submission" date="2024-02" db="EMBL/GenBank/DDBJ databases">
        <authorList>
            <person name="Chen Y."/>
            <person name="Shah S."/>
            <person name="Dougan E. K."/>
            <person name="Thang M."/>
            <person name="Chan C."/>
        </authorList>
    </citation>
    <scope>NUCLEOTIDE SEQUENCE [LARGE SCALE GENOMIC DNA]</scope>
</reference>
<feature type="signal peptide" evidence="1">
    <location>
        <begin position="1"/>
        <end position="26"/>
    </location>
</feature>
<name>A0ABP0LND9_9DINO</name>
<keyword evidence="2" id="KW-0418">Kinase</keyword>
<accession>A0ABP0LND9</accession>
<dbReference type="GO" id="GO:0016301">
    <property type="term" value="F:kinase activity"/>
    <property type="evidence" value="ECO:0007669"/>
    <property type="project" value="UniProtKB-KW"/>
</dbReference>
<evidence type="ECO:0000256" key="1">
    <source>
        <dbReference type="SAM" id="SignalP"/>
    </source>
</evidence>
<evidence type="ECO:0000313" key="2">
    <source>
        <dbReference type="EMBL" id="CAK9040173.1"/>
    </source>
</evidence>
<keyword evidence="3" id="KW-1185">Reference proteome</keyword>
<dbReference type="Proteomes" id="UP001642464">
    <property type="component" value="Unassembled WGS sequence"/>
</dbReference>
<organism evidence="2 3">
    <name type="scientific">Durusdinium trenchii</name>
    <dbReference type="NCBI Taxonomy" id="1381693"/>
    <lineage>
        <taxon>Eukaryota</taxon>
        <taxon>Sar</taxon>
        <taxon>Alveolata</taxon>
        <taxon>Dinophyceae</taxon>
        <taxon>Suessiales</taxon>
        <taxon>Symbiodiniaceae</taxon>
        <taxon>Durusdinium</taxon>
    </lineage>
</organism>
<dbReference type="EMBL" id="CAXAMM010016980">
    <property type="protein sequence ID" value="CAK9040173.1"/>
    <property type="molecule type" value="Genomic_DNA"/>
</dbReference>